<sequence>RLKFGKKFIDTEVHWDLDDHYGTAQAIRKLE</sequence>
<accession>A0A0F9HFX9</accession>
<dbReference type="EMBL" id="LAZR01022806">
    <property type="protein sequence ID" value="KKL80585.1"/>
    <property type="molecule type" value="Genomic_DNA"/>
</dbReference>
<evidence type="ECO:0000313" key="1">
    <source>
        <dbReference type="EMBL" id="KKL80585.1"/>
    </source>
</evidence>
<name>A0A0F9HFX9_9ZZZZ</name>
<proteinExistence type="predicted"/>
<gene>
    <name evidence="1" type="ORF">LCGC14_2003360</name>
</gene>
<reference evidence="1" key="1">
    <citation type="journal article" date="2015" name="Nature">
        <title>Complex archaea that bridge the gap between prokaryotes and eukaryotes.</title>
        <authorList>
            <person name="Spang A."/>
            <person name="Saw J.H."/>
            <person name="Jorgensen S.L."/>
            <person name="Zaremba-Niedzwiedzka K."/>
            <person name="Martijn J."/>
            <person name="Lind A.E."/>
            <person name="van Eijk R."/>
            <person name="Schleper C."/>
            <person name="Guy L."/>
            <person name="Ettema T.J."/>
        </authorList>
    </citation>
    <scope>NUCLEOTIDE SEQUENCE</scope>
</reference>
<dbReference type="AlphaFoldDB" id="A0A0F9HFX9"/>
<feature type="non-terminal residue" evidence="1">
    <location>
        <position position="1"/>
    </location>
</feature>
<organism evidence="1">
    <name type="scientific">marine sediment metagenome</name>
    <dbReference type="NCBI Taxonomy" id="412755"/>
    <lineage>
        <taxon>unclassified sequences</taxon>
        <taxon>metagenomes</taxon>
        <taxon>ecological metagenomes</taxon>
    </lineage>
</organism>
<comment type="caution">
    <text evidence="1">The sequence shown here is derived from an EMBL/GenBank/DDBJ whole genome shotgun (WGS) entry which is preliminary data.</text>
</comment>
<protein>
    <submittedName>
        <fullName evidence="1">Uncharacterized protein</fullName>
    </submittedName>
</protein>